<protein>
    <submittedName>
        <fullName evidence="1">Uncharacterized protein</fullName>
    </submittedName>
</protein>
<sequence length="40" mass="4835">MTFSLFILISRQNIKIRKKLQQATENLLIYIMRIYAITTF</sequence>
<proteinExistence type="predicted"/>
<comment type="caution">
    <text evidence="1">The sequence shown here is derived from an EMBL/GenBank/DDBJ whole genome shotgun (WGS) entry which is preliminary data.</text>
</comment>
<dbReference type="Proteomes" id="UP000253046">
    <property type="component" value="Unassembled WGS sequence"/>
</dbReference>
<dbReference type="EMBL" id="QNRY01000004">
    <property type="protein sequence ID" value="RBP65878.1"/>
    <property type="molecule type" value="Genomic_DNA"/>
</dbReference>
<keyword evidence="2" id="KW-1185">Reference proteome</keyword>
<evidence type="ECO:0000313" key="1">
    <source>
        <dbReference type="EMBL" id="RBP65878.1"/>
    </source>
</evidence>
<dbReference type="AlphaFoldDB" id="A0A366IB29"/>
<organism evidence="1 2">
    <name type="scientific">Brenneria salicis ATCC 15712 = DSM 30166</name>
    <dbReference type="NCBI Taxonomy" id="714314"/>
    <lineage>
        <taxon>Bacteria</taxon>
        <taxon>Pseudomonadati</taxon>
        <taxon>Pseudomonadota</taxon>
        <taxon>Gammaproteobacteria</taxon>
        <taxon>Enterobacterales</taxon>
        <taxon>Pectobacteriaceae</taxon>
        <taxon>Brenneria</taxon>
    </lineage>
</organism>
<reference evidence="1 2" key="1">
    <citation type="submission" date="2018-06" db="EMBL/GenBank/DDBJ databases">
        <title>Genomic Encyclopedia of Type Strains, Phase IV (KMG-IV): sequencing the most valuable type-strain genomes for metagenomic binning, comparative biology and taxonomic classification.</title>
        <authorList>
            <person name="Goeker M."/>
        </authorList>
    </citation>
    <scope>NUCLEOTIDE SEQUENCE [LARGE SCALE GENOMIC DNA]</scope>
    <source>
        <strain evidence="1 2">DSM 30166</strain>
    </source>
</reference>
<name>A0A366IB29_9GAMM</name>
<gene>
    <name evidence="1" type="ORF">DES54_104143</name>
</gene>
<accession>A0A366IB29</accession>
<evidence type="ECO:0000313" key="2">
    <source>
        <dbReference type="Proteomes" id="UP000253046"/>
    </source>
</evidence>